<evidence type="ECO:0000313" key="2">
    <source>
        <dbReference type="Proteomes" id="UP000271469"/>
    </source>
</evidence>
<dbReference type="InterPro" id="IPR036271">
    <property type="entry name" value="Tet_transcr_reg_TetR-rel_C_sf"/>
</dbReference>
<evidence type="ECO:0000313" key="1">
    <source>
        <dbReference type="EMBL" id="AZG46029.1"/>
    </source>
</evidence>
<evidence type="ECO:0008006" key="3">
    <source>
        <dbReference type="Google" id="ProtNLM"/>
    </source>
</evidence>
<organism evidence="1 2">
    <name type="scientific">Gordonia insulae</name>
    <dbReference type="NCBI Taxonomy" id="2420509"/>
    <lineage>
        <taxon>Bacteria</taxon>
        <taxon>Bacillati</taxon>
        <taxon>Actinomycetota</taxon>
        <taxon>Actinomycetes</taxon>
        <taxon>Mycobacteriales</taxon>
        <taxon>Gordoniaceae</taxon>
        <taxon>Gordonia</taxon>
    </lineage>
</organism>
<dbReference type="SUPFAM" id="SSF48498">
    <property type="entry name" value="Tetracyclin repressor-like, C-terminal domain"/>
    <property type="match status" value="1"/>
</dbReference>
<reference evidence="1 2" key="1">
    <citation type="submission" date="2018-11" db="EMBL/GenBank/DDBJ databases">
        <title>Gordonia insulae sp. nov., isolated from an island soil.</title>
        <authorList>
            <person name="Kim Y.S."/>
            <person name="Kim S.B."/>
        </authorList>
    </citation>
    <scope>NUCLEOTIDE SEQUENCE [LARGE SCALE GENOMIC DNA]</scope>
    <source>
        <strain evidence="1 2">MMS17-SY073</strain>
    </source>
</reference>
<dbReference type="AlphaFoldDB" id="A0A3G8JNJ4"/>
<sequence length="90" mass="9591">MSPGEAVHLLRTLVAAQVGTLLREVSAGPTFGLTDVDGIRRRQATLEESGLPDVASAASDLAHFDRDAEFEYTVDLLVAAARARIDGRRG</sequence>
<accession>A0A3G8JNJ4</accession>
<keyword evidence="2" id="KW-1185">Reference proteome</keyword>
<proteinExistence type="predicted"/>
<dbReference type="Gene3D" id="1.10.357.10">
    <property type="entry name" value="Tetracycline Repressor, domain 2"/>
    <property type="match status" value="1"/>
</dbReference>
<dbReference type="RefSeq" id="WP_232017238.1">
    <property type="nucleotide sequence ID" value="NZ_CP033972.1"/>
</dbReference>
<dbReference type="Proteomes" id="UP000271469">
    <property type="component" value="Chromosome"/>
</dbReference>
<gene>
    <name evidence="1" type="ORF">D7316_02629</name>
</gene>
<dbReference type="EMBL" id="CP033972">
    <property type="protein sequence ID" value="AZG46029.1"/>
    <property type="molecule type" value="Genomic_DNA"/>
</dbReference>
<protein>
    <recommendedName>
        <fullName evidence="3">Tetracycline repressor TetR C-terminal domain-containing protein</fullName>
    </recommendedName>
</protein>
<name>A0A3G8JNJ4_9ACTN</name>
<dbReference type="KEGG" id="gom:D7316_02629"/>